<dbReference type="SUPFAM" id="SSF48008">
    <property type="entry name" value="GntR ligand-binding domain-like"/>
    <property type="match status" value="1"/>
</dbReference>
<keyword evidence="2" id="KW-0238">DNA-binding</keyword>
<dbReference type="EMBL" id="BNAS01000004">
    <property type="protein sequence ID" value="GHH74825.1"/>
    <property type="molecule type" value="Genomic_DNA"/>
</dbReference>
<keyword evidence="1" id="KW-0805">Transcription regulation</keyword>
<evidence type="ECO:0000313" key="6">
    <source>
        <dbReference type="Proteomes" id="UP000627369"/>
    </source>
</evidence>
<name>A0A919FYM8_9MICO</name>
<dbReference type="InterPro" id="IPR000524">
    <property type="entry name" value="Tscrpt_reg_HTH_GntR"/>
</dbReference>
<dbReference type="PRINTS" id="PR00035">
    <property type="entry name" value="HTHGNTR"/>
</dbReference>
<dbReference type="SMART" id="SM00895">
    <property type="entry name" value="FCD"/>
    <property type="match status" value="1"/>
</dbReference>
<evidence type="ECO:0000313" key="5">
    <source>
        <dbReference type="EMBL" id="GHH74825.1"/>
    </source>
</evidence>
<dbReference type="GO" id="GO:0003677">
    <property type="term" value="F:DNA binding"/>
    <property type="evidence" value="ECO:0007669"/>
    <property type="project" value="UniProtKB-KW"/>
</dbReference>
<dbReference type="InterPro" id="IPR008920">
    <property type="entry name" value="TF_FadR/GntR_C"/>
</dbReference>
<dbReference type="Pfam" id="PF00392">
    <property type="entry name" value="GntR"/>
    <property type="match status" value="1"/>
</dbReference>
<proteinExistence type="predicted"/>
<reference evidence="5" key="1">
    <citation type="journal article" date="2014" name="Int. J. Syst. Evol. Microbiol.">
        <title>Complete genome sequence of Corynebacterium casei LMG S-19264T (=DSM 44701T), isolated from a smear-ripened cheese.</title>
        <authorList>
            <consortium name="US DOE Joint Genome Institute (JGI-PGF)"/>
            <person name="Walter F."/>
            <person name="Albersmeier A."/>
            <person name="Kalinowski J."/>
            <person name="Ruckert C."/>
        </authorList>
    </citation>
    <scope>NUCLEOTIDE SEQUENCE</scope>
    <source>
        <strain evidence="5">CGMCC 4.7398</strain>
    </source>
</reference>
<evidence type="ECO:0000256" key="3">
    <source>
        <dbReference type="ARBA" id="ARBA00023163"/>
    </source>
</evidence>
<dbReference type="AlphaFoldDB" id="A0A919FYM8"/>
<protein>
    <submittedName>
        <fullName evidence="5">GntR family transcriptional regulator</fullName>
    </submittedName>
</protein>
<accession>A0A919FYM8</accession>
<dbReference type="PANTHER" id="PTHR43537">
    <property type="entry name" value="TRANSCRIPTIONAL REGULATOR, GNTR FAMILY"/>
    <property type="match status" value="1"/>
</dbReference>
<evidence type="ECO:0000256" key="2">
    <source>
        <dbReference type="ARBA" id="ARBA00023125"/>
    </source>
</evidence>
<dbReference type="PANTHER" id="PTHR43537:SF5">
    <property type="entry name" value="UXU OPERON TRANSCRIPTIONAL REGULATOR"/>
    <property type="match status" value="1"/>
</dbReference>
<comment type="caution">
    <text evidence="5">The sequence shown here is derived from an EMBL/GenBank/DDBJ whole genome shotgun (WGS) entry which is preliminary data.</text>
</comment>
<dbReference type="SMART" id="SM00345">
    <property type="entry name" value="HTH_GNTR"/>
    <property type="match status" value="1"/>
</dbReference>
<feature type="domain" description="HTH gntR-type" evidence="4">
    <location>
        <begin position="4"/>
        <end position="72"/>
    </location>
</feature>
<dbReference type="InterPro" id="IPR036388">
    <property type="entry name" value="WH-like_DNA-bd_sf"/>
</dbReference>
<dbReference type="Gene3D" id="1.20.120.530">
    <property type="entry name" value="GntR ligand-binding domain-like"/>
    <property type="match status" value="1"/>
</dbReference>
<organism evidence="5 6">
    <name type="scientific">Promicromonospora soli</name>
    <dbReference type="NCBI Taxonomy" id="2035533"/>
    <lineage>
        <taxon>Bacteria</taxon>
        <taxon>Bacillati</taxon>
        <taxon>Actinomycetota</taxon>
        <taxon>Actinomycetes</taxon>
        <taxon>Micrococcales</taxon>
        <taxon>Promicromonosporaceae</taxon>
        <taxon>Promicromonospora</taxon>
    </lineage>
</organism>
<keyword evidence="3" id="KW-0804">Transcription</keyword>
<evidence type="ECO:0000259" key="4">
    <source>
        <dbReference type="PROSITE" id="PS50949"/>
    </source>
</evidence>
<dbReference type="CDD" id="cd07377">
    <property type="entry name" value="WHTH_GntR"/>
    <property type="match status" value="1"/>
</dbReference>
<dbReference type="PROSITE" id="PS50949">
    <property type="entry name" value="HTH_GNTR"/>
    <property type="match status" value="1"/>
</dbReference>
<dbReference type="Gene3D" id="1.10.10.10">
    <property type="entry name" value="Winged helix-like DNA-binding domain superfamily/Winged helix DNA-binding domain"/>
    <property type="match status" value="1"/>
</dbReference>
<dbReference type="SUPFAM" id="SSF46785">
    <property type="entry name" value="Winged helix' DNA-binding domain"/>
    <property type="match status" value="1"/>
</dbReference>
<sequence length="233" mass="24855">MHEVSAVETALHGLRTLIADGSLQPGDRMPSEGELSERLGVSRGSIREAIRTLSALGVVETRRGAGTFVGELRAADMIRTLSLTVGLLPLESILELYELRRVLEAHAVALSAARCDDATLAALGGLLDRLEASEDVDEQSALDHEFHMGIVRLCGNESLGSMVSVLRSRSRAYPVLTPETKRVSDAGHRAILGALVSRDPVAASVAAAAHVAQSEVWLRERRPAPEAMVGPEV</sequence>
<reference evidence="5" key="2">
    <citation type="submission" date="2020-09" db="EMBL/GenBank/DDBJ databases">
        <authorList>
            <person name="Sun Q."/>
            <person name="Zhou Y."/>
        </authorList>
    </citation>
    <scope>NUCLEOTIDE SEQUENCE</scope>
    <source>
        <strain evidence="5">CGMCC 4.7398</strain>
    </source>
</reference>
<dbReference type="Pfam" id="PF07729">
    <property type="entry name" value="FCD"/>
    <property type="match status" value="1"/>
</dbReference>
<dbReference type="RefSeq" id="WP_189670029.1">
    <property type="nucleotide sequence ID" value="NZ_BNAS01000004.1"/>
</dbReference>
<keyword evidence="6" id="KW-1185">Reference proteome</keyword>
<dbReference type="InterPro" id="IPR036390">
    <property type="entry name" value="WH_DNA-bd_sf"/>
</dbReference>
<gene>
    <name evidence="5" type="ORF">GCM10017772_29620</name>
</gene>
<dbReference type="InterPro" id="IPR011711">
    <property type="entry name" value="GntR_C"/>
</dbReference>
<evidence type="ECO:0000256" key="1">
    <source>
        <dbReference type="ARBA" id="ARBA00023015"/>
    </source>
</evidence>
<dbReference type="GO" id="GO:0003700">
    <property type="term" value="F:DNA-binding transcription factor activity"/>
    <property type="evidence" value="ECO:0007669"/>
    <property type="project" value="InterPro"/>
</dbReference>
<dbReference type="Proteomes" id="UP000627369">
    <property type="component" value="Unassembled WGS sequence"/>
</dbReference>